<name>A0A4V2S612_9PSEU</name>
<organism evidence="6 7">
    <name type="scientific">Actinocrispum wychmicini</name>
    <dbReference type="NCBI Taxonomy" id="1213861"/>
    <lineage>
        <taxon>Bacteria</taxon>
        <taxon>Bacillati</taxon>
        <taxon>Actinomycetota</taxon>
        <taxon>Actinomycetes</taxon>
        <taxon>Pseudonocardiales</taxon>
        <taxon>Pseudonocardiaceae</taxon>
        <taxon>Actinocrispum</taxon>
    </lineage>
</organism>
<dbReference type="GO" id="GO:0008610">
    <property type="term" value="P:lipid biosynthetic process"/>
    <property type="evidence" value="ECO:0007669"/>
    <property type="project" value="UniProtKB-ARBA"/>
</dbReference>
<dbReference type="GO" id="GO:0005737">
    <property type="term" value="C:cytoplasm"/>
    <property type="evidence" value="ECO:0007669"/>
    <property type="project" value="TreeGrafter"/>
</dbReference>
<dbReference type="InterPro" id="IPR025110">
    <property type="entry name" value="AMP-bd_C"/>
</dbReference>
<dbReference type="InterPro" id="IPR000873">
    <property type="entry name" value="AMP-dep_synth/lig_dom"/>
</dbReference>
<dbReference type="Gene3D" id="1.10.1200.10">
    <property type="entry name" value="ACP-like"/>
    <property type="match status" value="1"/>
</dbReference>
<dbReference type="Gene3D" id="3.30.559.30">
    <property type="entry name" value="Nonribosomal peptide synthetase, condensation domain"/>
    <property type="match status" value="1"/>
</dbReference>
<accession>A0A4V2S612</accession>
<dbReference type="Pfam" id="PF00668">
    <property type="entry name" value="Condensation"/>
    <property type="match status" value="1"/>
</dbReference>
<dbReference type="PANTHER" id="PTHR45527:SF1">
    <property type="entry name" value="FATTY ACID SYNTHASE"/>
    <property type="match status" value="1"/>
</dbReference>
<dbReference type="SUPFAM" id="SSF52777">
    <property type="entry name" value="CoA-dependent acyltransferases"/>
    <property type="match status" value="2"/>
</dbReference>
<dbReference type="CDD" id="cd05930">
    <property type="entry name" value="A_NRPS"/>
    <property type="match status" value="1"/>
</dbReference>
<dbReference type="GO" id="GO:0044550">
    <property type="term" value="P:secondary metabolite biosynthetic process"/>
    <property type="evidence" value="ECO:0007669"/>
    <property type="project" value="TreeGrafter"/>
</dbReference>
<dbReference type="GO" id="GO:0072330">
    <property type="term" value="P:monocarboxylic acid biosynthetic process"/>
    <property type="evidence" value="ECO:0007669"/>
    <property type="project" value="UniProtKB-ARBA"/>
</dbReference>
<feature type="domain" description="Carrier" evidence="5">
    <location>
        <begin position="968"/>
        <end position="1043"/>
    </location>
</feature>
<dbReference type="Gene3D" id="3.30.559.10">
    <property type="entry name" value="Chloramphenicol acetyltransferase-like domain"/>
    <property type="match status" value="1"/>
</dbReference>
<dbReference type="Proteomes" id="UP000295680">
    <property type="component" value="Unassembled WGS sequence"/>
</dbReference>
<evidence type="ECO:0000256" key="2">
    <source>
        <dbReference type="ARBA" id="ARBA00022450"/>
    </source>
</evidence>
<reference evidence="6 7" key="1">
    <citation type="submission" date="2019-03" db="EMBL/GenBank/DDBJ databases">
        <title>Genomic Encyclopedia of Type Strains, Phase IV (KMG-IV): sequencing the most valuable type-strain genomes for metagenomic binning, comparative biology and taxonomic classification.</title>
        <authorList>
            <person name="Goeker M."/>
        </authorList>
    </citation>
    <scope>NUCLEOTIDE SEQUENCE [LARGE SCALE GENOMIC DNA]</scope>
    <source>
        <strain evidence="6 7">DSM 45934</strain>
    </source>
</reference>
<evidence type="ECO:0000256" key="4">
    <source>
        <dbReference type="SAM" id="MobiDB-lite"/>
    </source>
</evidence>
<dbReference type="PROSITE" id="PS00455">
    <property type="entry name" value="AMP_BINDING"/>
    <property type="match status" value="1"/>
</dbReference>
<feature type="compositionally biased region" description="Basic residues" evidence="4">
    <location>
        <begin position="1059"/>
        <end position="1071"/>
    </location>
</feature>
<dbReference type="InterPro" id="IPR045851">
    <property type="entry name" value="AMP-bd_C_sf"/>
</dbReference>
<dbReference type="Pfam" id="PF00501">
    <property type="entry name" value="AMP-binding"/>
    <property type="match status" value="1"/>
</dbReference>
<dbReference type="Gene3D" id="3.30.300.30">
    <property type="match status" value="1"/>
</dbReference>
<dbReference type="InterPro" id="IPR009081">
    <property type="entry name" value="PP-bd_ACP"/>
</dbReference>
<keyword evidence="2" id="KW-0596">Phosphopantetheine</keyword>
<comment type="caution">
    <text evidence="6">The sequence shown here is derived from an EMBL/GenBank/DDBJ whole genome shotgun (WGS) entry which is preliminary data.</text>
</comment>
<comment type="cofactor">
    <cofactor evidence="1">
        <name>pantetheine 4'-phosphate</name>
        <dbReference type="ChEBI" id="CHEBI:47942"/>
    </cofactor>
</comment>
<evidence type="ECO:0000256" key="1">
    <source>
        <dbReference type="ARBA" id="ARBA00001957"/>
    </source>
</evidence>
<dbReference type="GO" id="GO:0043041">
    <property type="term" value="P:amino acid activation for nonribosomal peptide biosynthetic process"/>
    <property type="evidence" value="ECO:0007669"/>
    <property type="project" value="TreeGrafter"/>
</dbReference>
<feature type="region of interest" description="Disordered" evidence="4">
    <location>
        <begin position="1040"/>
        <end position="1071"/>
    </location>
</feature>
<dbReference type="InterPro" id="IPR042099">
    <property type="entry name" value="ANL_N_sf"/>
</dbReference>
<dbReference type="InterPro" id="IPR020806">
    <property type="entry name" value="PKS_PP-bd"/>
</dbReference>
<keyword evidence="3" id="KW-0597">Phosphoprotein</keyword>
<dbReference type="OrthoDB" id="3653269at2"/>
<gene>
    <name evidence="6" type="ORF">EV192_109240</name>
</gene>
<evidence type="ECO:0000313" key="7">
    <source>
        <dbReference type="Proteomes" id="UP000295680"/>
    </source>
</evidence>
<feature type="region of interest" description="Disordered" evidence="4">
    <location>
        <begin position="950"/>
        <end position="970"/>
    </location>
</feature>
<evidence type="ECO:0000313" key="6">
    <source>
        <dbReference type="EMBL" id="TCO54260.1"/>
    </source>
</evidence>
<dbReference type="SUPFAM" id="SSF56801">
    <property type="entry name" value="Acetyl-CoA synthetase-like"/>
    <property type="match status" value="1"/>
</dbReference>
<dbReference type="AlphaFoldDB" id="A0A4V2S612"/>
<dbReference type="Pfam" id="PF00550">
    <property type="entry name" value="PP-binding"/>
    <property type="match status" value="1"/>
</dbReference>
<dbReference type="FunFam" id="1.10.1200.10:FF:000016">
    <property type="entry name" value="Non-ribosomal peptide synthase"/>
    <property type="match status" value="1"/>
</dbReference>
<dbReference type="PANTHER" id="PTHR45527">
    <property type="entry name" value="NONRIBOSOMAL PEPTIDE SYNTHETASE"/>
    <property type="match status" value="1"/>
</dbReference>
<dbReference type="GO" id="GO:0031177">
    <property type="term" value="F:phosphopantetheine binding"/>
    <property type="evidence" value="ECO:0007669"/>
    <property type="project" value="InterPro"/>
</dbReference>
<dbReference type="Gene3D" id="3.40.50.12780">
    <property type="entry name" value="N-terminal domain of ligase-like"/>
    <property type="match status" value="1"/>
</dbReference>
<dbReference type="PROSITE" id="PS50075">
    <property type="entry name" value="CARRIER"/>
    <property type="match status" value="1"/>
</dbReference>
<dbReference type="SMART" id="SM00823">
    <property type="entry name" value="PKS_PP"/>
    <property type="match status" value="1"/>
</dbReference>
<keyword evidence="7" id="KW-1185">Reference proteome</keyword>
<evidence type="ECO:0000259" key="5">
    <source>
        <dbReference type="PROSITE" id="PS50075"/>
    </source>
</evidence>
<protein>
    <submittedName>
        <fullName evidence="6">Amino acid adenylation domain-containing protein</fullName>
    </submittedName>
</protein>
<dbReference type="SUPFAM" id="SSF47336">
    <property type="entry name" value="ACP-like"/>
    <property type="match status" value="1"/>
</dbReference>
<dbReference type="InterPro" id="IPR001242">
    <property type="entry name" value="Condensation_dom"/>
</dbReference>
<sequence>MGNLSQQVLFDLSPAQELVWLHERLSPGSRAYNFVAVLTMRGVLDEDALRLGMTAILRRHPGLRLELVAGGTGRPRQRVVSDCRLRYHSVDLSAESDPDTSFDRLLRDEADREFDTYQAPLVRWCLVRVAADEHRLVHSEHHLIHDGRSFLVLMRDLFSAYRSIVSHEPLAQPDPGSYVDYVAMRLAEGNSAERARGLEFWRAELDGATFETPLPGLMRGTPERRNHGAQLMQRIEPALADRLRAAGAAGGHTVFTTMLGLFAEVMRRHSGLADLVIGTAVGNRPDGFEDVVGMFVNTLPLRLRIDPHAPAAALLDEVTDVVMRVLAHQDVPIQQITSFLGQHTTGADNPLFNIVFNQADDTMPDVDVPGLDVRMFEGFTTSTTRNDLDLVLRPDSRRVVGRRSGPAGMDLTWDYDTDRFTEQTVRLLADRFADLLRAYVDAEPTTALAALATAQHQQLAPTDNPTLLDGTTSVPRATDGRDETSLAIVSGATRWTFGGLAGHVERVAAALQGAGVVEGQPVAVLFCRGLDSVVTLLACLRIGAVYCPLPAADPPSRLEALLRRLAPALVVSTEELRRRLTADGLPPVVDLAASEWPRAADVPRVKGTASYIMHTSGSTGLPKPVVVGRAALAHQITALIEAYRLGPNDRVLAFAQPHFDVMLEEVLPTLAAGAGLVVPKDGLLSGRDLVAVAAARGVTVANLPTSYVLTVRDEIIAALSDGRWSPRLIILGGERLPVEQIRGLVDAATEVGTTVMNAYGVAEATITSTVHTLTRDDRAVPLGLDLRGVRTHVVDVGGNPLPAGAVGEIAIAGPTLADGYLDDEATTAARFVSAVPLGGQRVLLTGDRGYRDAEGRLHFLGRTDDQIKFRGYRIEPGEIRWQLLTCPGVRDAYVTMTADHGQLVAYVEPQLDLDSRELRAHLADRLPNAMIPTAFVLMPELPRTPVGKIDRTALPDPTPPPPRAGDVSPSSDLERRVARIWAEVLGLDQVGRTDNFFDLGGHSLLLLLAHARISDELKMDIPVTTLFRFPTVEALARRLSNGADPAPPDHTRVVDRTRLSRVRSRRDRRDQ</sequence>
<dbReference type="InterPro" id="IPR036736">
    <property type="entry name" value="ACP-like_sf"/>
</dbReference>
<dbReference type="EMBL" id="SLWS01000009">
    <property type="protein sequence ID" value="TCO54260.1"/>
    <property type="molecule type" value="Genomic_DNA"/>
</dbReference>
<dbReference type="RefSeq" id="WP_132123241.1">
    <property type="nucleotide sequence ID" value="NZ_SLWS01000009.1"/>
</dbReference>
<evidence type="ECO:0000256" key="3">
    <source>
        <dbReference type="ARBA" id="ARBA00022553"/>
    </source>
</evidence>
<dbReference type="Pfam" id="PF13193">
    <property type="entry name" value="AMP-binding_C"/>
    <property type="match status" value="1"/>
</dbReference>
<feature type="compositionally biased region" description="Basic and acidic residues" evidence="4">
    <location>
        <begin position="1047"/>
        <end position="1058"/>
    </location>
</feature>
<proteinExistence type="predicted"/>
<dbReference type="InterPro" id="IPR023213">
    <property type="entry name" value="CAT-like_dom_sf"/>
</dbReference>
<dbReference type="InterPro" id="IPR020845">
    <property type="entry name" value="AMP-binding_CS"/>
</dbReference>
<dbReference type="GO" id="GO:0003824">
    <property type="term" value="F:catalytic activity"/>
    <property type="evidence" value="ECO:0007669"/>
    <property type="project" value="InterPro"/>
</dbReference>